<dbReference type="Gene3D" id="3.30.565.10">
    <property type="entry name" value="Histidine kinase-like ATPase, C-terminal domain"/>
    <property type="match status" value="1"/>
</dbReference>
<dbReference type="InterPro" id="IPR010559">
    <property type="entry name" value="Sig_transdc_His_kin_internal"/>
</dbReference>
<feature type="transmembrane region" description="Helical" evidence="12">
    <location>
        <begin position="14"/>
        <end position="39"/>
    </location>
</feature>
<keyword evidence="16" id="KW-1185">Reference proteome</keyword>
<dbReference type="SUPFAM" id="SSF55874">
    <property type="entry name" value="ATPase domain of HSP90 chaperone/DNA topoisomerase II/histidine kinase"/>
    <property type="match status" value="1"/>
</dbReference>
<evidence type="ECO:0000256" key="2">
    <source>
        <dbReference type="ARBA" id="ARBA00022475"/>
    </source>
</evidence>
<accession>A0ABS2SWF5</accession>
<evidence type="ECO:0000256" key="5">
    <source>
        <dbReference type="ARBA" id="ARBA00022692"/>
    </source>
</evidence>
<dbReference type="Pfam" id="PF06580">
    <property type="entry name" value="His_kinase"/>
    <property type="match status" value="1"/>
</dbReference>
<evidence type="ECO:0000313" key="15">
    <source>
        <dbReference type="EMBL" id="MBM7838794.1"/>
    </source>
</evidence>
<dbReference type="GO" id="GO:0004673">
    <property type="term" value="F:protein histidine kinase activity"/>
    <property type="evidence" value="ECO:0007669"/>
    <property type="project" value="UniProtKB-EC"/>
</dbReference>
<feature type="transmembrane region" description="Helical" evidence="12">
    <location>
        <begin position="260"/>
        <end position="285"/>
    </location>
</feature>
<keyword evidence="4 15" id="KW-0808">Transferase</keyword>
<dbReference type="InterPro" id="IPR003594">
    <property type="entry name" value="HATPase_dom"/>
</dbReference>
<evidence type="ECO:0000256" key="7">
    <source>
        <dbReference type="ARBA" id="ARBA00022777"/>
    </source>
</evidence>
<name>A0ABS2SWF5_9BACI</name>
<keyword evidence="6" id="KW-0547">Nucleotide-binding</keyword>
<evidence type="ECO:0000259" key="13">
    <source>
        <dbReference type="Pfam" id="PF02518"/>
    </source>
</evidence>
<keyword evidence="9 12" id="KW-1133">Transmembrane helix</keyword>
<dbReference type="InterPro" id="IPR036890">
    <property type="entry name" value="HATPase_C_sf"/>
</dbReference>
<keyword evidence="5 12" id="KW-0812">Transmembrane</keyword>
<dbReference type="PANTHER" id="PTHR34220:SF11">
    <property type="entry name" value="SENSOR PROTEIN KINASE HPTS"/>
    <property type="match status" value="1"/>
</dbReference>
<dbReference type="Pfam" id="PF02518">
    <property type="entry name" value="HATPase_c"/>
    <property type="match status" value="1"/>
</dbReference>
<evidence type="ECO:0000256" key="1">
    <source>
        <dbReference type="ARBA" id="ARBA00004651"/>
    </source>
</evidence>
<keyword evidence="3" id="KW-0597">Phosphoprotein</keyword>
<evidence type="ECO:0000256" key="4">
    <source>
        <dbReference type="ARBA" id="ARBA00022679"/>
    </source>
</evidence>
<dbReference type="RefSeq" id="WP_204466078.1">
    <property type="nucleotide sequence ID" value="NZ_JAFBCV010000005.1"/>
</dbReference>
<keyword evidence="8" id="KW-0067">ATP-binding</keyword>
<evidence type="ECO:0000256" key="12">
    <source>
        <dbReference type="SAM" id="Phobius"/>
    </source>
</evidence>
<keyword evidence="11 12" id="KW-0472">Membrane</keyword>
<proteinExistence type="predicted"/>
<evidence type="ECO:0000259" key="14">
    <source>
        <dbReference type="Pfam" id="PF06580"/>
    </source>
</evidence>
<evidence type="ECO:0000256" key="10">
    <source>
        <dbReference type="ARBA" id="ARBA00023012"/>
    </source>
</evidence>
<comment type="caution">
    <text evidence="15">The sequence shown here is derived from an EMBL/GenBank/DDBJ whole genome shotgun (WGS) entry which is preliminary data.</text>
</comment>
<organism evidence="15 16">
    <name type="scientific">Shouchella xiaoxiensis</name>
    <dbReference type="NCBI Taxonomy" id="766895"/>
    <lineage>
        <taxon>Bacteria</taxon>
        <taxon>Bacillati</taxon>
        <taxon>Bacillota</taxon>
        <taxon>Bacilli</taxon>
        <taxon>Bacillales</taxon>
        <taxon>Bacillaceae</taxon>
        <taxon>Shouchella</taxon>
    </lineage>
</organism>
<feature type="domain" description="Histidine kinase/HSP90-like ATPase" evidence="13">
    <location>
        <begin position="448"/>
        <end position="553"/>
    </location>
</feature>
<protein>
    <submittedName>
        <fullName evidence="15">Two-component system sensor histidine kinase YesM</fullName>
        <ecNumber evidence="15">2.7.13.3</ecNumber>
    </submittedName>
</protein>
<gene>
    <name evidence="15" type="ORF">JOC54_002053</name>
</gene>
<sequence>MKHRKMKEDIKQTFLSYAAVILLAILLFYFLSLYLVFYLSIVQPNKQFNEELTESLTAQFQSYRDGTEQLASHDTVVQYLLEDGPANEAYRILYDFRNKQAIHSQFVLLNNEEEMVATSFYQPVMEAFESEMRITDYIKKSEGGLYEQRVTKQFTYADQGLSYLFAAAVVADGERLGTLLFMLDHELPAKNNLIYMVTDRFDNLIFQSQSHVFGIDSLGKLMINTEKSWLHNDGDYYYQVQSTIDEQGIQVITLAFSNSYAILFIYGIVTMIVASMIVMLIIYLVTPKIIQKSLEPFNSLVTLITTKNHNSHFRNKKMYDEVWSIYEEYQSKITEIHALVDQNQAILEKKRLSEISHLEAKFNPHFLYNVLEMIKYETLADPKSAADMIVKTAKLMRYNANFGRTTVLFEDDLAYVQDYFSLQKMRYGKRLQYQLEIEPKLVKARVPKLLLQPLIENAIKHGVDQMPELFILVKASLIDEVIQVEVSDNGMGIEEEKLKEIELIMSCVMAEASHTGLKNTHQMLQLLYGNAYGVELKSEYKKGTTVRLTIPYEG</sequence>
<dbReference type="EMBL" id="JAFBCV010000005">
    <property type="protein sequence ID" value="MBM7838794.1"/>
    <property type="molecule type" value="Genomic_DNA"/>
</dbReference>
<dbReference type="PANTHER" id="PTHR34220">
    <property type="entry name" value="SENSOR HISTIDINE KINASE YPDA"/>
    <property type="match status" value="1"/>
</dbReference>
<comment type="subcellular location">
    <subcellularLocation>
        <location evidence="1">Cell membrane</location>
        <topology evidence="1">Multi-pass membrane protein</topology>
    </subcellularLocation>
</comment>
<evidence type="ECO:0000256" key="8">
    <source>
        <dbReference type="ARBA" id="ARBA00022840"/>
    </source>
</evidence>
<dbReference type="Proteomes" id="UP001179280">
    <property type="component" value="Unassembled WGS sequence"/>
</dbReference>
<keyword evidence="7 15" id="KW-0418">Kinase</keyword>
<keyword evidence="10" id="KW-0902">Two-component regulatory system</keyword>
<evidence type="ECO:0000313" key="16">
    <source>
        <dbReference type="Proteomes" id="UP001179280"/>
    </source>
</evidence>
<feature type="domain" description="Signal transduction histidine kinase internal region" evidence="14">
    <location>
        <begin position="354"/>
        <end position="431"/>
    </location>
</feature>
<evidence type="ECO:0000256" key="11">
    <source>
        <dbReference type="ARBA" id="ARBA00023136"/>
    </source>
</evidence>
<evidence type="ECO:0000256" key="3">
    <source>
        <dbReference type="ARBA" id="ARBA00022553"/>
    </source>
</evidence>
<dbReference type="EC" id="2.7.13.3" evidence="15"/>
<reference evidence="15" key="1">
    <citation type="submission" date="2021-01" db="EMBL/GenBank/DDBJ databases">
        <title>Genomic Encyclopedia of Type Strains, Phase IV (KMG-IV): sequencing the most valuable type-strain genomes for metagenomic binning, comparative biology and taxonomic classification.</title>
        <authorList>
            <person name="Goeker M."/>
        </authorList>
    </citation>
    <scope>NUCLEOTIDE SEQUENCE</scope>
    <source>
        <strain evidence="15">DSM 21943</strain>
    </source>
</reference>
<evidence type="ECO:0000256" key="6">
    <source>
        <dbReference type="ARBA" id="ARBA00022741"/>
    </source>
</evidence>
<evidence type="ECO:0000256" key="9">
    <source>
        <dbReference type="ARBA" id="ARBA00022989"/>
    </source>
</evidence>
<dbReference type="InterPro" id="IPR050640">
    <property type="entry name" value="Bact_2-comp_sensor_kinase"/>
</dbReference>
<keyword evidence="2" id="KW-1003">Cell membrane</keyword>